<accession>A0AAD5DL44</accession>
<evidence type="ECO:0000256" key="2">
    <source>
        <dbReference type="ARBA" id="ARBA00004479"/>
    </source>
</evidence>
<proteinExistence type="predicted"/>
<evidence type="ECO:0000256" key="4">
    <source>
        <dbReference type="ARBA" id="ARBA00022729"/>
    </source>
</evidence>
<dbReference type="PANTHER" id="PTHR48063:SF112">
    <property type="entry name" value="RECEPTOR LIKE PROTEIN 30-LIKE"/>
    <property type="match status" value="1"/>
</dbReference>
<evidence type="ECO:0000256" key="7">
    <source>
        <dbReference type="ARBA" id="ARBA00023180"/>
    </source>
</evidence>
<organism evidence="8 9">
    <name type="scientific">Chlorella ohadii</name>
    <dbReference type="NCBI Taxonomy" id="2649997"/>
    <lineage>
        <taxon>Eukaryota</taxon>
        <taxon>Viridiplantae</taxon>
        <taxon>Chlorophyta</taxon>
        <taxon>core chlorophytes</taxon>
        <taxon>Trebouxiophyceae</taxon>
        <taxon>Chlorellales</taxon>
        <taxon>Chlorellaceae</taxon>
        <taxon>Chlorella clade</taxon>
        <taxon>Chlorella</taxon>
    </lineage>
</organism>
<dbReference type="InterPro" id="IPR046956">
    <property type="entry name" value="RLP23-like"/>
</dbReference>
<dbReference type="InterPro" id="IPR036047">
    <property type="entry name" value="F-box-like_dom_sf"/>
</dbReference>
<keyword evidence="9" id="KW-1185">Reference proteome</keyword>
<dbReference type="InterPro" id="IPR032675">
    <property type="entry name" value="LRR_dom_sf"/>
</dbReference>
<reference evidence="8" key="1">
    <citation type="submission" date="2020-11" db="EMBL/GenBank/DDBJ databases">
        <title>Chlorella ohadii genome sequencing and assembly.</title>
        <authorList>
            <person name="Murik O."/>
            <person name="Treves H."/>
            <person name="Kedem I."/>
            <person name="Shotland Y."/>
            <person name="Kaplan A."/>
        </authorList>
    </citation>
    <scope>NUCLEOTIDE SEQUENCE</scope>
    <source>
        <strain evidence="8">1</strain>
    </source>
</reference>
<keyword evidence="5" id="KW-1133">Transmembrane helix</keyword>
<comment type="subcellular location">
    <subcellularLocation>
        <location evidence="1">Cytoplasm</location>
        <location evidence="1">Cytoskeleton</location>
        <location evidence="1">Cilium axoneme</location>
    </subcellularLocation>
    <subcellularLocation>
        <location evidence="2">Membrane</location>
        <topology evidence="2">Single-pass type I membrane protein</topology>
    </subcellularLocation>
</comment>
<evidence type="ECO:0000256" key="5">
    <source>
        <dbReference type="ARBA" id="ARBA00022989"/>
    </source>
</evidence>
<evidence type="ECO:0000256" key="3">
    <source>
        <dbReference type="ARBA" id="ARBA00022692"/>
    </source>
</evidence>
<dbReference type="Gene3D" id="3.80.10.10">
    <property type="entry name" value="Ribonuclease Inhibitor"/>
    <property type="match status" value="2"/>
</dbReference>
<evidence type="ECO:0000256" key="1">
    <source>
        <dbReference type="ARBA" id="ARBA00004430"/>
    </source>
</evidence>
<dbReference type="EMBL" id="JADXDR010000128">
    <property type="protein sequence ID" value="KAI7838393.1"/>
    <property type="molecule type" value="Genomic_DNA"/>
</dbReference>
<dbReference type="PANTHER" id="PTHR48063">
    <property type="entry name" value="LRR RECEPTOR-LIKE KINASE"/>
    <property type="match status" value="1"/>
</dbReference>
<keyword evidence="3" id="KW-0812">Transmembrane</keyword>
<keyword evidence="7" id="KW-0325">Glycoprotein</keyword>
<evidence type="ECO:0000313" key="8">
    <source>
        <dbReference type="EMBL" id="KAI7838393.1"/>
    </source>
</evidence>
<sequence length="458" mass="50934">MNAEEPAQEPCWVDLLDDRLLGHVFVLAGKGQRQCQAVCRRWRSVWFSCPGLWRILRLFPFRSVDSQLAIVKRVAPLVERLEIIGTNAVGAAGSTQQFNWELHKYKSLTAADLRQVGRLDMLRALELHSWQLPHCTAQVLGRLTQLTWLRLRARQLPPGCLPGAINELTQLEALGLETTMAHNHMGMLALTTLSSLTCLEVRQAYPKHSLLVLPPLDQLPRLAALRFQNKRGLVRACQLIIDDDTDALLGCTHLRTLRSLAVTGIHCIDGSSSRAGALRLLLEQTCGLTELRLDSCLDLEQGGWGGLCPLLEGLTSLRRLHLGHTLLDCADTAPFLSRVEHLELTSCSLKGFPAAAVLSAPLLHTLSLAGNCSLVLTRAGIKVLGMVPCLRVLDLRGVDIPPTEAILLGPSLPGMQLILDSAEERWDPEYDYSRYDYVLEEMAWDEWGRDEDSRQSRH</sequence>
<dbReference type="GO" id="GO:0016020">
    <property type="term" value="C:membrane"/>
    <property type="evidence" value="ECO:0007669"/>
    <property type="project" value="UniProtKB-SubCell"/>
</dbReference>
<evidence type="ECO:0000256" key="6">
    <source>
        <dbReference type="ARBA" id="ARBA00023136"/>
    </source>
</evidence>
<gene>
    <name evidence="8" type="ORF">COHA_007850</name>
</gene>
<protein>
    <recommendedName>
        <fullName evidence="10">F-box domain-containing protein</fullName>
    </recommendedName>
</protein>
<name>A0AAD5DL44_9CHLO</name>
<dbReference type="Proteomes" id="UP001205105">
    <property type="component" value="Unassembled WGS sequence"/>
</dbReference>
<keyword evidence="6" id="KW-0472">Membrane</keyword>
<dbReference type="AlphaFoldDB" id="A0AAD5DL44"/>
<dbReference type="SUPFAM" id="SSF81383">
    <property type="entry name" value="F-box domain"/>
    <property type="match status" value="1"/>
</dbReference>
<dbReference type="GO" id="GO:0005930">
    <property type="term" value="C:axoneme"/>
    <property type="evidence" value="ECO:0007669"/>
    <property type="project" value="UniProtKB-SubCell"/>
</dbReference>
<evidence type="ECO:0000313" key="9">
    <source>
        <dbReference type="Proteomes" id="UP001205105"/>
    </source>
</evidence>
<evidence type="ECO:0008006" key="10">
    <source>
        <dbReference type="Google" id="ProtNLM"/>
    </source>
</evidence>
<comment type="caution">
    <text evidence="8">The sequence shown here is derived from an EMBL/GenBank/DDBJ whole genome shotgun (WGS) entry which is preliminary data.</text>
</comment>
<dbReference type="SUPFAM" id="SSF52058">
    <property type="entry name" value="L domain-like"/>
    <property type="match status" value="1"/>
</dbReference>
<keyword evidence="4" id="KW-0732">Signal</keyword>